<reference evidence="2" key="1">
    <citation type="journal article" date="2019" name="Int. J. Syst. Evol. Microbiol.">
        <title>The Global Catalogue of Microorganisms (GCM) 10K type strain sequencing project: providing services to taxonomists for standard genome sequencing and annotation.</title>
        <authorList>
            <consortium name="The Broad Institute Genomics Platform"/>
            <consortium name="The Broad Institute Genome Sequencing Center for Infectious Disease"/>
            <person name="Wu L."/>
            <person name="Ma J."/>
        </authorList>
    </citation>
    <scope>NUCLEOTIDE SEQUENCE [LARGE SCALE GENOMIC DNA]</scope>
    <source>
        <strain evidence="2">CGMCC 4.7241</strain>
    </source>
</reference>
<name>A0ABV7YEN6_9ACTN</name>
<dbReference type="PANTHER" id="PTHR30528">
    <property type="entry name" value="CYTOPLASMIC PROTEIN"/>
    <property type="match status" value="1"/>
</dbReference>
<dbReference type="Pfam" id="PF06224">
    <property type="entry name" value="AlkZ-like"/>
    <property type="match status" value="1"/>
</dbReference>
<organism evidence="1 2">
    <name type="scientific">Tenggerimyces flavus</name>
    <dbReference type="NCBI Taxonomy" id="1708749"/>
    <lineage>
        <taxon>Bacteria</taxon>
        <taxon>Bacillati</taxon>
        <taxon>Actinomycetota</taxon>
        <taxon>Actinomycetes</taxon>
        <taxon>Propionibacteriales</taxon>
        <taxon>Nocardioidaceae</taxon>
        <taxon>Tenggerimyces</taxon>
    </lineage>
</organism>
<dbReference type="RefSeq" id="WP_205118877.1">
    <property type="nucleotide sequence ID" value="NZ_JAFBCM010000001.1"/>
</dbReference>
<evidence type="ECO:0000313" key="2">
    <source>
        <dbReference type="Proteomes" id="UP001595699"/>
    </source>
</evidence>
<gene>
    <name evidence="1" type="ORF">ACFOUW_17250</name>
</gene>
<keyword evidence="2" id="KW-1185">Reference proteome</keyword>
<dbReference type="PANTHER" id="PTHR30528:SF0">
    <property type="entry name" value="CYTOPLASMIC PROTEIN"/>
    <property type="match status" value="1"/>
</dbReference>
<protein>
    <submittedName>
        <fullName evidence="1">Winged helix-turn-helix domain-containing protein</fullName>
    </submittedName>
</protein>
<dbReference type="Proteomes" id="UP001595699">
    <property type="component" value="Unassembled WGS sequence"/>
</dbReference>
<dbReference type="InterPro" id="IPR009351">
    <property type="entry name" value="AlkZ-like"/>
</dbReference>
<evidence type="ECO:0000313" key="1">
    <source>
        <dbReference type="EMBL" id="MFC3762593.1"/>
    </source>
</evidence>
<sequence>MELSLAEARRVALVAQGFGREPVKKATLAQVRKVALRILALQLDSINVLVRSHYLPVYSRLGPYPMAAIDELTHVRRELFETWGHAACLMPMRLYPLQRYRTWPLREVDWVAWPRGTKRSTNALIAALYDEVVERGPLTAAELSTARPRKGQWWNWDDGKVMLENLLDCGIVAVAGRRGFTRLYDLAERVIPREILDAPEVEAEEAQREQLALAAAAVGVGTAKMVAAYLGLWAPSHRTLTVAPNGRWRRPNWKLRIAELVEEGRLEKIAVEGWKEPGYVVPGTRVPREVNARALLTPFDSFIRVSAEALCGFTNPLSQQLYVPAERRQYGYYVLPFLLGDTLVGRTDLKADRQRGTLMVQSAYAEPGQNAKHVAKELAEELRRLQGWLELDDLEVADRGNLASDLRRAV</sequence>
<comment type="caution">
    <text evidence="1">The sequence shown here is derived from an EMBL/GenBank/DDBJ whole genome shotgun (WGS) entry which is preliminary data.</text>
</comment>
<dbReference type="EMBL" id="JBHRZH010000015">
    <property type="protein sequence ID" value="MFC3762593.1"/>
    <property type="molecule type" value="Genomic_DNA"/>
</dbReference>
<proteinExistence type="predicted"/>
<accession>A0ABV7YEN6</accession>